<proteinExistence type="predicted"/>
<evidence type="ECO:0000313" key="3">
    <source>
        <dbReference type="EMBL" id="OQR83633.1"/>
    </source>
</evidence>
<sequence length="722" mass="80506">MLPAIHRGRPLEKPKTPQLAPSNQERPLADEFLERISALERDNDRLRHDVQQLKAAQHDDARVQQLHELQTALAAKVQSDAFRDEKDKQKAAAIFGEARMPPARSIVRLGKAFEDQRQLSTACDQRLSALEKRALEPVTSFASETKLREHDHALEELRALMLATRGTVTQLKTEAETERWKVMEMGSSASRSDDLEGRLIAQVDRLAHRVAADKADMQRALEEQRDMQAAIEARRASQMVHDTKRLSDHVGGLEQLLLHETKAMTQHVQAIVTESDAKFRAVVDELGHEVRHRNSAYVQLDEDLRAQVTDLAEATREVTASLQMRLRDVEEVLPLEIKARQKGDEKLKRRLETLVKGVTTSVEGLRADVNAGVNQAVLRTNACVAHQIELQAAVARQSDDARAAVQAMQRDFHGAIGNALEATAKEHAQRLVACLDVVDTVKQLQASTDDRFERVRASQAELEAKTASLLHTHDEGHGKAVEELHARMLQLRGALDDLKIMTLAQLSSGKADVQSRLSAVVKETRAIAAQVDALHVGACVDHLVAQVTGQGAAQETHAEMQTRFRSVEERQRDLVQALVRDQRSMDARWVEATGRLHAAQSADAAKLANVQDTLVTMSWNIEDRRVDEIVTAVLHECVLEVEGRSTADALDQQQQAMRATTRDLQLQIQVQRNKMEEIRGQLRDALKDDYMNLRASIAVINQTLDSLRARAGSVETTTGYLI</sequence>
<feature type="coiled-coil region" evidence="1">
    <location>
        <begin position="29"/>
        <end position="56"/>
    </location>
</feature>
<evidence type="ECO:0000313" key="4">
    <source>
        <dbReference type="Proteomes" id="UP000243579"/>
    </source>
</evidence>
<name>A0A1V9YCZ5_ACHHY</name>
<dbReference type="OrthoDB" id="77577at2759"/>
<dbReference type="AlphaFoldDB" id="A0A1V9YCZ5"/>
<reference evidence="3 4" key="1">
    <citation type="journal article" date="2014" name="Genome Biol. Evol.">
        <title>The secreted proteins of Achlya hypogyna and Thraustotheca clavata identify the ancestral oomycete secretome and reveal gene acquisitions by horizontal gene transfer.</title>
        <authorList>
            <person name="Misner I."/>
            <person name="Blouin N."/>
            <person name="Leonard G."/>
            <person name="Richards T.A."/>
            <person name="Lane C.E."/>
        </authorList>
    </citation>
    <scope>NUCLEOTIDE SEQUENCE [LARGE SCALE GENOMIC DNA]</scope>
    <source>
        <strain evidence="3 4">ATCC 48635</strain>
    </source>
</reference>
<keyword evidence="1" id="KW-0175">Coiled coil</keyword>
<protein>
    <submittedName>
        <fullName evidence="3">Uncharacterized protein</fullName>
    </submittedName>
</protein>
<dbReference type="EMBL" id="JNBR01002129">
    <property type="protein sequence ID" value="OQR83633.1"/>
    <property type="molecule type" value="Genomic_DNA"/>
</dbReference>
<accession>A0A1V9YCZ5</accession>
<organism evidence="3 4">
    <name type="scientific">Achlya hypogyna</name>
    <name type="common">Oomycete</name>
    <name type="synonym">Protoachlya hypogyna</name>
    <dbReference type="NCBI Taxonomy" id="1202772"/>
    <lineage>
        <taxon>Eukaryota</taxon>
        <taxon>Sar</taxon>
        <taxon>Stramenopiles</taxon>
        <taxon>Oomycota</taxon>
        <taxon>Saprolegniomycetes</taxon>
        <taxon>Saprolegniales</taxon>
        <taxon>Achlyaceae</taxon>
        <taxon>Achlya</taxon>
    </lineage>
</organism>
<dbReference type="Proteomes" id="UP000243579">
    <property type="component" value="Unassembled WGS sequence"/>
</dbReference>
<keyword evidence="4" id="KW-1185">Reference proteome</keyword>
<dbReference type="STRING" id="1202772.A0A1V9YCZ5"/>
<comment type="caution">
    <text evidence="3">The sequence shown here is derived from an EMBL/GenBank/DDBJ whole genome shotgun (WGS) entry which is preliminary data.</text>
</comment>
<evidence type="ECO:0000256" key="2">
    <source>
        <dbReference type="SAM" id="MobiDB-lite"/>
    </source>
</evidence>
<evidence type="ECO:0000256" key="1">
    <source>
        <dbReference type="SAM" id="Coils"/>
    </source>
</evidence>
<feature type="region of interest" description="Disordered" evidence="2">
    <location>
        <begin position="1"/>
        <end position="27"/>
    </location>
</feature>
<gene>
    <name evidence="3" type="ORF">ACHHYP_14472</name>
</gene>